<dbReference type="EMBL" id="JAAZSR010000091">
    <property type="protein sequence ID" value="NKX50443.1"/>
    <property type="molecule type" value="Genomic_DNA"/>
</dbReference>
<dbReference type="PANTHER" id="PTHR46911">
    <property type="match status" value="1"/>
</dbReference>
<reference evidence="3 4" key="1">
    <citation type="submission" date="2020-04" db="EMBL/GenBank/DDBJ databases">
        <authorList>
            <person name="Liu S."/>
        </authorList>
    </citation>
    <scope>NUCLEOTIDE SEQUENCE [LARGE SCALE GENOMIC DNA]</scope>
    <source>
        <strain evidence="3 4">CGMCC 1.15091</strain>
    </source>
</reference>
<evidence type="ECO:0000256" key="1">
    <source>
        <dbReference type="ARBA" id="ARBA00022679"/>
    </source>
</evidence>
<dbReference type="SUPFAM" id="SSF110921">
    <property type="entry name" value="2-isopropylmalate synthase LeuA, allosteric (dimerisation) domain"/>
    <property type="match status" value="1"/>
</dbReference>
<dbReference type="Pfam" id="PF08502">
    <property type="entry name" value="LeuA_dimer"/>
    <property type="match status" value="1"/>
</dbReference>
<protein>
    <submittedName>
        <fullName evidence="3">2-isopropylmalate synthase</fullName>
    </submittedName>
</protein>
<accession>A0ABX1JMB3</accession>
<proteinExistence type="predicted"/>
<sequence length="94" mass="9668">RRTAEGTGPIAALLDILGQDGVDVRVLDFSEHSMSEGGNARAAAYVECAVGDRVLWGVGIDANTTMASLKAVVSAVNRAIRDSRTEAGAPAAAR</sequence>
<evidence type="ECO:0000313" key="4">
    <source>
        <dbReference type="Proteomes" id="UP000523795"/>
    </source>
</evidence>
<dbReference type="Proteomes" id="UP000523795">
    <property type="component" value="Unassembled WGS sequence"/>
</dbReference>
<dbReference type="PANTHER" id="PTHR46911:SF1">
    <property type="entry name" value="2-ISOPROPYLMALATE SYNTHASE"/>
    <property type="match status" value="1"/>
</dbReference>
<organism evidence="3 4">
    <name type="scientific">Arthrobacter deserti</name>
    <dbReference type="NCBI Taxonomy" id="1742687"/>
    <lineage>
        <taxon>Bacteria</taxon>
        <taxon>Bacillati</taxon>
        <taxon>Actinomycetota</taxon>
        <taxon>Actinomycetes</taxon>
        <taxon>Micrococcales</taxon>
        <taxon>Micrococcaceae</taxon>
        <taxon>Arthrobacter</taxon>
    </lineage>
</organism>
<feature type="domain" description="2-isopropylmalate synthase LeuA allosteric (dimerisation)" evidence="2">
    <location>
        <begin position="3"/>
        <end position="80"/>
    </location>
</feature>
<keyword evidence="1" id="KW-0808">Transferase</keyword>
<gene>
    <name evidence="3" type="ORF">HER39_07660</name>
</gene>
<dbReference type="Gene3D" id="3.30.160.270">
    <property type="match status" value="1"/>
</dbReference>
<evidence type="ECO:0000313" key="3">
    <source>
        <dbReference type="EMBL" id="NKX50443.1"/>
    </source>
</evidence>
<dbReference type="SMART" id="SM00917">
    <property type="entry name" value="LeuA_dimer"/>
    <property type="match status" value="1"/>
</dbReference>
<dbReference type="InterPro" id="IPR036230">
    <property type="entry name" value="LeuA_allosteric_dom_sf"/>
</dbReference>
<comment type="caution">
    <text evidence="3">The sequence shown here is derived from an EMBL/GenBank/DDBJ whole genome shotgun (WGS) entry which is preliminary data.</text>
</comment>
<dbReference type="InterPro" id="IPR013709">
    <property type="entry name" value="2-isopropylmalate_synth_dimer"/>
</dbReference>
<feature type="non-terminal residue" evidence="3">
    <location>
        <position position="1"/>
    </location>
</feature>
<name>A0ABX1JMB3_9MICC</name>
<keyword evidence="4" id="KW-1185">Reference proteome</keyword>
<evidence type="ECO:0000259" key="2">
    <source>
        <dbReference type="SMART" id="SM00917"/>
    </source>
</evidence>